<dbReference type="NCBIfam" id="TIGR01417">
    <property type="entry name" value="PTS_I_fam"/>
    <property type="match status" value="1"/>
</dbReference>
<keyword evidence="8 17" id="KW-0813">Transport</keyword>
<name>A0ABS3AQM0_9BACT</name>
<dbReference type="PRINTS" id="PR01736">
    <property type="entry name" value="PHPHTRNFRASE"/>
</dbReference>
<comment type="function">
    <text evidence="3 17">General (non sugar-specific) component of the phosphoenolpyruvate-dependent sugar phosphotransferase system (sugar PTS). This major carbohydrate active-transport system catalyzes the phosphorylation of incoming sugar substrates concomitantly with their translocation across the cell membrane. Enzyme I transfers the phosphoryl group from phosphoenolpyruvate (PEP) to the phosphoryl carrier protein (HPr).</text>
</comment>
<dbReference type="PIRSF" id="PIRSF000732">
    <property type="entry name" value="PTS_enzyme_I"/>
    <property type="match status" value="1"/>
</dbReference>
<comment type="similarity">
    <text evidence="5 17">Belongs to the PEP-utilizing enzyme family.</text>
</comment>
<keyword evidence="13 17" id="KW-0479">Metal-binding</keyword>
<organism evidence="22 23">
    <name type="scientific">Simkania negevensis</name>
    <dbReference type="NCBI Taxonomy" id="83561"/>
    <lineage>
        <taxon>Bacteria</taxon>
        <taxon>Pseudomonadati</taxon>
        <taxon>Chlamydiota</taxon>
        <taxon>Chlamydiia</taxon>
        <taxon>Parachlamydiales</taxon>
        <taxon>Simkaniaceae</taxon>
        <taxon>Simkania</taxon>
    </lineage>
</organism>
<feature type="domain" description="PEP-utilising enzyme mobile" evidence="19">
    <location>
        <begin position="161"/>
        <end position="235"/>
    </location>
</feature>
<dbReference type="Gene3D" id="3.20.20.60">
    <property type="entry name" value="Phosphoenolpyruvate-binding domains"/>
    <property type="match status" value="1"/>
</dbReference>
<dbReference type="EC" id="2.7.3.9" evidence="6 17"/>
<dbReference type="InterPro" id="IPR050499">
    <property type="entry name" value="PEP-utilizing_PTS_enzyme"/>
</dbReference>
<dbReference type="Gene3D" id="3.50.30.10">
    <property type="entry name" value="Phosphohistidine domain"/>
    <property type="match status" value="1"/>
</dbReference>
<evidence type="ECO:0000256" key="5">
    <source>
        <dbReference type="ARBA" id="ARBA00007837"/>
    </source>
</evidence>
<evidence type="ECO:0000259" key="21">
    <source>
        <dbReference type="Pfam" id="PF05524"/>
    </source>
</evidence>
<keyword evidence="12 17" id="KW-0598">Phosphotransferase system</keyword>
<dbReference type="InterPro" id="IPR024692">
    <property type="entry name" value="PTS_EI"/>
</dbReference>
<dbReference type="Gene3D" id="1.10.274.10">
    <property type="entry name" value="PtsI, HPr-binding domain"/>
    <property type="match status" value="1"/>
</dbReference>
<dbReference type="InterPro" id="IPR023151">
    <property type="entry name" value="PEP_util_CS"/>
</dbReference>
<reference evidence="22 23" key="1">
    <citation type="submission" date="2021-02" db="EMBL/GenBank/DDBJ databases">
        <title>Activity-based single-cell genomes from oceanic crustal fluid captures similar information to metagenomic and metatranscriptomic surveys with orders of magnitude less sampling.</title>
        <authorList>
            <person name="D'Angelo T.S."/>
            <person name="Orcutt B.N."/>
        </authorList>
    </citation>
    <scope>NUCLEOTIDE SEQUENCE [LARGE SCALE GENOMIC DNA]</scope>
    <source>
        <strain evidence="22">AH-315-G07</strain>
    </source>
</reference>
<protein>
    <recommendedName>
        <fullName evidence="7 17">Phosphoenolpyruvate-protein phosphotransferase</fullName>
        <ecNumber evidence="6 17">2.7.3.9</ecNumber>
    </recommendedName>
    <alternativeName>
        <fullName evidence="16 17">Phosphotransferase system, enzyme I</fullName>
    </alternativeName>
</protein>
<dbReference type="PANTHER" id="PTHR46244:SF3">
    <property type="entry name" value="PHOSPHOENOLPYRUVATE-PROTEIN PHOSPHOTRANSFERASE"/>
    <property type="match status" value="1"/>
</dbReference>
<evidence type="ECO:0000259" key="20">
    <source>
        <dbReference type="Pfam" id="PF02896"/>
    </source>
</evidence>
<dbReference type="PROSITE" id="PS00742">
    <property type="entry name" value="PEP_ENZYMES_2"/>
    <property type="match status" value="1"/>
</dbReference>
<proteinExistence type="inferred from homology"/>
<gene>
    <name evidence="22" type="primary">ptsP</name>
    <name evidence="22" type="ORF">JYU14_01805</name>
</gene>
<dbReference type="Pfam" id="PF05524">
    <property type="entry name" value="PEP-utilisers_N"/>
    <property type="match status" value="1"/>
</dbReference>
<dbReference type="PANTHER" id="PTHR46244">
    <property type="entry name" value="PHOSPHOENOLPYRUVATE-PROTEIN PHOSPHOTRANSFERASE"/>
    <property type="match status" value="1"/>
</dbReference>
<evidence type="ECO:0000256" key="2">
    <source>
        <dbReference type="ARBA" id="ARBA00001946"/>
    </source>
</evidence>
<dbReference type="Proteomes" id="UP000722121">
    <property type="component" value="Unassembled WGS sequence"/>
</dbReference>
<dbReference type="Pfam" id="PF02896">
    <property type="entry name" value="PEP-utilizers_C"/>
    <property type="match status" value="1"/>
</dbReference>
<dbReference type="SUPFAM" id="SSF51621">
    <property type="entry name" value="Phosphoenolpyruvate/pyruvate domain"/>
    <property type="match status" value="1"/>
</dbReference>
<dbReference type="InterPro" id="IPR006318">
    <property type="entry name" value="PTS_EI-like"/>
</dbReference>
<keyword evidence="11 17" id="KW-0808">Transferase</keyword>
<evidence type="ECO:0000256" key="10">
    <source>
        <dbReference type="ARBA" id="ARBA00022597"/>
    </source>
</evidence>
<evidence type="ECO:0000313" key="23">
    <source>
        <dbReference type="Proteomes" id="UP000722121"/>
    </source>
</evidence>
<keyword evidence="23" id="KW-1185">Reference proteome</keyword>
<sequence length="593" mass="66824">MAAKDKKEQRLQGTPICVGVAIGKPFVFTFSDDLVPEFSISSNEVKREITRYQKALDASRQDIIRLKDQLENEGPLEGILIMEAHLQMMQDPLITTRIEEEIRTTRKNAEYIFQIAIDEYEEKFNKIPNKFFRDRFKDIQDISRRIMQHLRKSVRITLADIPPNSIVFTHELSPSDTAEALSSSIKAFVVQEGGETSHAAIMAKAKGIPYVVNVNFGTTLGQAELKSVIVDGRTGEVIIHPTQRTLAKYRDLQKQLDIHLTNLESNGTLESETIDGYKVLLSANIEMFEEFDMLHKYGGEGVGLFRSEYLFSFNDDFPNEEEQYVLYRQIVEKMKGLPVVIRTFDIGGDKFRSFQQSFTHVEDNPFLGCRAIRFMLKQQEAFKNQLRAILRAGALGEVSIMFPMVSGLPELLEAKQLLKETCMELKSEGIETAEHIRIGCMIEVPSAAITCDILAKECDFLSIGTNDLVQYSLAVDRGNHAMSYLYSPTHPSVIRLIKMIVAEGNRNGIPVSICGEIGADPRFTSLLLGLGVHELSVASRYIPIVKNAIRNTSIVEATELAEKALGMPTAAEIKNMLVEEYRKNVAHDFLYNH</sequence>
<evidence type="ECO:0000256" key="16">
    <source>
        <dbReference type="ARBA" id="ARBA00033235"/>
    </source>
</evidence>
<comment type="cofactor">
    <cofactor evidence="2 17">
        <name>Mg(2+)</name>
        <dbReference type="ChEBI" id="CHEBI:18420"/>
    </cofactor>
</comment>
<evidence type="ECO:0000256" key="11">
    <source>
        <dbReference type="ARBA" id="ARBA00022679"/>
    </source>
</evidence>
<feature type="domain" description="Phosphotransferase system enzyme I N-terminal" evidence="21">
    <location>
        <begin position="12"/>
        <end position="135"/>
    </location>
</feature>
<dbReference type="InterPro" id="IPR036637">
    <property type="entry name" value="Phosphohistidine_dom_sf"/>
</dbReference>
<dbReference type="EMBL" id="JAFITR010000025">
    <property type="protein sequence ID" value="MBN4066799.1"/>
    <property type="molecule type" value="Genomic_DNA"/>
</dbReference>
<comment type="subcellular location">
    <subcellularLocation>
        <location evidence="4 17">Cytoplasm</location>
    </subcellularLocation>
</comment>
<dbReference type="InterPro" id="IPR000121">
    <property type="entry name" value="PEP_util_C"/>
</dbReference>
<evidence type="ECO:0000256" key="4">
    <source>
        <dbReference type="ARBA" id="ARBA00004496"/>
    </source>
</evidence>
<evidence type="ECO:0000256" key="18">
    <source>
        <dbReference type="SAM" id="Coils"/>
    </source>
</evidence>
<evidence type="ECO:0000256" key="7">
    <source>
        <dbReference type="ARBA" id="ARBA00016544"/>
    </source>
</evidence>
<evidence type="ECO:0000313" key="22">
    <source>
        <dbReference type="EMBL" id="MBN4066799.1"/>
    </source>
</evidence>
<evidence type="ECO:0000256" key="9">
    <source>
        <dbReference type="ARBA" id="ARBA00022490"/>
    </source>
</evidence>
<comment type="catalytic activity">
    <reaction evidence="1 17">
        <text>L-histidyl-[protein] + phosphoenolpyruvate = N(pros)-phospho-L-histidyl-[protein] + pyruvate</text>
        <dbReference type="Rhea" id="RHEA:23880"/>
        <dbReference type="Rhea" id="RHEA-COMP:9745"/>
        <dbReference type="Rhea" id="RHEA-COMP:9746"/>
        <dbReference type="ChEBI" id="CHEBI:15361"/>
        <dbReference type="ChEBI" id="CHEBI:29979"/>
        <dbReference type="ChEBI" id="CHEBI:58702"/>
        <dbReference type="ChEBI" id="CHEBI:64837"/>
        <dbReference type="EC" id="2.7.3.9"/>
    </reaction>
</comment>
<comment type="caution">
    <text evidence="22">The sequence shown here is derived from an EMBL/GenBank/DDBJ whole genome shotgun (WGS) entry which is preliminary data.</text>
</comment>
<keyword evidence="18" id="KW-0175">Coiled coil</keyword>
<accession>A0ABS3AQM0</accession>
<dbReference type="GO" id="GO:0008965">
    <property type="term" value="F:phosphoenolpyruvate-protein phosphotransferase activity"/>
    <property type="evidence" value="ECO:0007669"/>
    <property type="project" value="UniProtKB-EC"/>
</dbReference>
<evidence type="ECO:0000256" key="14">
    <source>
        <dbReference type="ARBA" id="ARBA00022777"/>
    </source>
</evidence>
<dbReference type="InterPro" id="IPR040442">
    <property type="entry name" value="Pyrv_kinase-like_dom_sf"/>
</dbReference>
<evidence type="ECO:0000256" key="15">
    <source>
        <dbReference type="ARBA" id="ARBA00022842"/>
    </source>
</evidence>
<dbReference type="InterPro" id="IPR008279">
    <property type="entry name" value="PEP-util_enz_mobile_dom"/>
</dbReference>
<feature type="domain" description="PEP-utilising enzyme C-terminal" evidence="20">
    <location>
        <begin position="265"/>
        <end position="552"/>
    </location>
</feature>
<evidence type="ECO:0000256" key="8">
    <source>
        <dbReference type="ARBA" id="ARBA00022448"/>
    </source>
</evidence>
<evidence type="ECO:0000256" key="13">
    <source>
        <dbReference type="ARBA" id="ARBA00022723"/>
    </source>
</evidence>
<evidence type="ECO:0000256" key="6">
    <source>
        <dbReference type="ARBA" id="ARBA00012232"/>
    </source>
</evidence>
<dbReference type="InterPro" id="IPR036618">
    <property type="entry name" value="PtsI_HPr-bd_sf"/>
</dbReference>
<evidence type="ECO:0000259" key="19">
    <source>
        <dbReference type="Pfam" id="PF00391"/>
    </source>
</evidence>
<dbReference type="SUPFAM" id="SSF47831">
    <property type="entry name" value="Enzyme I of the PEP:sugar phosphotransferase system HPr-binding (sub)domain"/>
    <property type="match status" value="1"/>
</dbReference>
<evidence type="ECO:0000256" key="17">
    <source>
        <dbReference type="PIRNR" id="PIRNR000732"/>
    </source>
</evidence>
<feature type="coiled-coil region" evidence="18">
    <location>
        <begin position="42"/>
        <end position="69"/>
    </location>
</feature>
<evidence type="ECO:0000256" key="3">
    <source>
        <dbReference type="ARBA" id="ARBA00002728"/>
    </source>
</evidence>
<keyword evidence="9 17" id="KW-0963">Cytoplasm</keyword>
<keyword evidence="14 17" id="KW-0418">Kinase</keyword>
<dbReference type="InterPro" id="IPR008731">
    <property type="entry name" value="PTS_EIN"/>
</dbReference>
<dbReference type="SUPFAM" id="SSF52009">
    <property type="entry name" value="Phosphohistidine domain"/>
    <property type="match status" value="1"/>
</dbReference>
<dbReference type="Pfam" id="PF00391">
    <property type="entry name" value="PEP-utilizers"/>
    <property type="match status" value="1"/>
</dbReference>
<evidence type="ECO:0000256" key="12">
    <source>
        <dbReference type="ARBA" id="ARBA00022683"/>
    </source>
</evidence>
<keyword evidence="15 17" id="KW-0460">Magnesium</keyword>
<dbReference type="InterPro" id="IPR015813">
    <property type="entry name" value="Pyrv/PenolPyrv_kinase-like_dom"/>
</dbReference>
<evidence type="ECO:0000256" key="1">
    <source>
        <dbReference type="ARBA" id="ARBA00000683"/>
    </source>
</evidence>
<keyword evidence="10 17" id="KW-0762">Sugar transport</keyword>